<dbReference type="AlphaFoldDB" id="D8S7R7"/>
<dbReference type="CDD" id="cd04047">
    <property type="entry name" value="C2B_Copine"/>
    <property type="match status" value="1"/>
</dbReference>
<dbReference type="InterPro" id="IPR037768">
    <property type="entry name" value="C2B_Copine"/>
</dbReference>
<dbReference type="EMBL" id="GL377605">
    <property type="protein sequence ID" value="EFJ19656.1"/>
    <property type="molecule type" value="Genomic_DNA"/>
</dbReference>
<feature type="domain" description="C2" evidence="2">
    <location>
        <begin position="31"/>
        <end position="160"/>
    </location>
</feature>
<dbReference type="CDD" id="cd04048">
    <property type="entry name" value="C2A_Copine"/>
    <property type="match status" value="1"/>
</dbReference>
<name>D8S7R7_SELML</name>
<dbReference type="OMA" id="SPTWITK"/>
<protein>
    <recommendedName>
        <fullName evidence="2">C2 domain-containing protein</fullName>
    </recommendedName>
</protein>
<dbReference type="SUPFAM" id="SSF49562">
    <property type="entry name" value="C2 domain (Calcium/lipid-binding domain, CaLB)"/>
    <property type="match status" value="2"/>
</dbReference>
<dbReference type="InterPro" id="IPR036465">
    <property type="entry name" value="vWFA_dom_sf"/>
</dbReference>
<dbReference type="Pfam" id="PF00168">
    <property type="entry name" value="C2"/>
    <property type="match status" value="2"/>
</dbReference>
<dbReference type="InParanoid" id="D8S7R7"/>
<dbReference type="SUPFAM" id="SSF53300">
    <property type="entry name" value="vWA-like"/>
    <property type="match status" value="1"/>
</dbReference>
<dbReference type="GO" id="GO:0071277">
    <property type="term" value="P:cellular response to calcium ion"/>
    <property type="evidence" value="ECO:0000318"/>
    <property type="project" value="GO_Central"/>
</dbReference>
<evidence type="ECO:0000313" key="3">
    <source>
        <dbReference type="EMBL" id="EFJ19656.1"/>
    </source>
</evidence>
<dbReference type="InterPro" id="IPR045052">
    <property type="entry name" value="Copine"/>
</dbReference>
<organism evidence="4">
    <name type="scientific">Selaginella moellendorffii</name>
    <name type="common">Spikemoss</name>
    <dbReference type="NCBI Taxonomy" id="88036"/>
    <lineage>
        <taxon>Eukaryota</taxon>
        <taxon>Viridiplantae</taxon>
        <taxon>Streptophyta</taxon>
        <taxon>Embryophyta</taxon>
        <taxon>Tracheophyta</taxon>
        <taxon>Lycopodiopsida</taxon>
        <taxon>Selaginellales</taxon>
        <taxon>Selaginellaceae</taxon>
        <taxon>Selaginella</taxon>
    </lineage>
</organism>
<dbReference type="KEGG" id="smo:SELMODRAFT_444195"/>
<feature type="domain" description="C2" evidence="2">
    <location>
        <begin position="177"/>
        <end position="300"/>
    </location>
</feature>
<comment type="similarity">
    <text evidence="1">Belongs to the copine family.</text>
</comment>
<dbReference type="InterPro" id="IPR010734">
    <property type="entry name" value="Copine_C"/>
</dbReference>
<dbReference type="InterPro" id="IPR000008">
    <property type="entry name" value="C2_dom"/>
</dbReference>
<dbReference type="SMART" id="SM00239">
    <property type="entry name" value="C2"/>
    <property type="match status" value="2"/>
</dbReference>
<dbReference type="FunCoup" id="D8S7R7">
    <property type="interactions" value="1844"/>
</dbReference>
<dbReference type="PROSITE" id="PS50004">
    <property type="entry name" value="C2"/>
    <property type="match status" value="2"/>
</dbReference>
<dbReference type="GO" id="GO:0005886">
    <property type="term" value="C:plasma membrane"/>
    <property type="evidence" value="ECO:0000318"/>
    <property type="project" value="GO_Central"/>
</dbReference>
<accession>D8S7R7</accession>
<evidence type="ECO:0000259" key="2">
    <source>
        <dbReference type="PROSITE" id="PS50004"/>
    </source>
</evidence>
<gene>
    <name evidence="3" type="ORF">SELMODRAFT_444195</name>
</gene>
<evidence type="ECO:0000313" key="4">
    <source>
        <dbReference type="Proteomes" id="UP000001514"/>
    </source>
</evidence>
<dbReference type="Gramene" id="EFJ19656">
    <property type="protein sequence ID" value="EFJ19656"/>
    <property type="gene ID" value="SELMODRAFT_444195"/>
</dbReference>
<sequence length="549" mass="60369">MGSCCSDMSGGMDAVGGMDMLNLDKDTETAVPSDFLSGTRGVPADVQVQLWISASELRDKDFLSKSDPLAVAFIRKDGVLEEVGRTEVVSNTLNPSWVTDIKVSYSFQDIQQLLFRVYDIDTKYAGVNPQELPLEEQDFLGEMTCLLAEVVAAPGQSFSRLLQDKVDGGTDKTGVKSMGTLTIKAEEMQHSKSIVELVLRCSDLNNKDFFSKSDPFLRLSRLREDGSSVPVYKSEVKKNNLHPTWKLVRTTLQQLNNGDMDRPLVVECFNYNGNGRHDLIGSTQVSLKELQASAGGTVSFELKRPSDNQAGGKLHVEGCKISSGHSFLDYLRGGCQLSFMVAVDFTASNGNPHQQDSLHYLDPSGKPNSYEIAIESVGEVLYHYDYDKLFAAWGFGGKPMNSPVSHCFNLNGHSAEVDGVDGILRAYSQALKSVALAGPTLFAPVVNMASSIASEYISQEKQKYFVLLIITDGVITDLHQTINAIVNAASLPLSILIDGRLAERDIVQFVPLRDMGNKTNLRRTMLAELPMQLLEFMRSRSIVPNLNLR</sequence>
<reference evidence="3 4" key="1">
    <citation type="journal article" date="2011" name="Science">
        <title>The Selaginella genome identifies genetic changes associated with the evolution of vascular plants.</title>
        <authorList>
            <person name="Banks J.A."/>
            <person name="Nishiyama T."/>
            <person name="Hasebe M."/>
            <person name="Bowman J.L."/>
            <person name="Gribskov M."/>
            <person name="dePamphilis C."/>
            <person name="Albert V.A."/>
            <person name="Aono N."/>
            <person name="Aoyama T."/>
            <person name="Ambrose B.A."/>
            <person name="Ashton N.W."/>
            <person name="Axtell M.J."/>
            <person name="Barker E."/>
            <person name="Barker M.S."/>
            <person name="Bennetzen J.L."/>
            <person name="Bonawitz N.D."/>
            <person name="Chapple C."/>
            <person name="Cheng C."/>
            <person name="Correa L.G."/>
            <person name="Dacre M."/>
            <person name="DeBarry J."/>
            <person name="Dreyer I."/>
            <person name="Elias M."/>
            <person name="Engstrom E.M."/>
            <person name="Estelle M."/>
            <person name="Feng L."/>
            <person name="Finet C."/>
            <person name="Floyd S.K."/>
            <person name="Frommer W.B."/>
            <person name="Fujita T."/>
            <person name="Gramzow L."/>
            <person name="Gutensohn M."/>
            <person name="Harholt J."/>
            <person name="Hattori M."/>
            <person name="Heyl A."/>
            <person name="Hirai T."/>
            <person name="Hiwatashi Y."/>
            <person name="Ishikawa M."/>
            <person name="Iwata M."/>
            <person name="Karol K.G."/>
            <person name="Koehler B."/>
            <person name="Kolukisaoglu U."/>
            <person name="Kubo M."/>
            <person name="Kurata T."/>
            <person name="Lalonde S."/>
            <person name="Li K."/>
            <person name="Li Y."/>
            <person name="Litt A."/>
            <person name="Lyons E."/>
            <person name="Manning G."/>
            <person name="Maruyama T."/>
            <person name="Michael T.P."/>
            <person name="Mikami K."/>
            <person name="Miyazaki S."/>
            <person name="Morinaga S."/>
            <person name="Murata T."/>
            <person name="Mueller-Roeber B."/>
            <person name="Nelson D.R."/>
            <person name="Obara M."/>
            <person name="Oguri Y."/>
            <person name="Olmstead R.G."/>
            <person name="Onodera N."/>
            <person name="Petersen B.L."/>
            <person name="Pils B."/>
            <person name="Prigge M."/>
            <person name="Rensing S.A."/>
            <person name="Riano-Pachon D.M."/>
            <person name="Roberts A.W."/>
            <person name="Sato Y."/>
            <person name="Scheller H.V."/>
            <person name="Schulz B."/>
            <person name="Schulz C."/>
            <person name="Shakirov E.V."/>
            <person name="Shibagaki N."/>
            <person name="Shinohara N."/>
            <person name="Shippen D.E."/>
            <person name="Soerensen I."/>
            <person name="Sotooka R."/>
            <person name="Sugimoto N."/>
            <person name="Sugita M."/>
            <person name="Sumikawa N."/>
            <person name="Tanurdzic M."/>
            <person name="Theissen G."/>
            <person name="Ulvskov P."/>
            <person name="Wakazuki S."/>
            <person name="Weng J.K."/>
            <person name="Willats W.W."/>
            <person name="Wipf D."/>
            <person name="Wolf P.G."/>
            <person name="Yang L."/>
            <person name="Zimmer A.D."/>
            <person name="Zhu Q."/>
            <person name="Mitros T."/>
            <person name="Hellsten U."/>
            <person name="Loque D."/>
            <person name="Otillar R."/>
            <person name="Salamov A."/>
            <person name="Schmutz J."/>
            <person name="Shapiro H."/>
            <person name="Lindquist E."/>
            <person name="Lucas S."/>
            <person name="Rokhsar D."/>
            <person name="Grigoriev I.V."/>
        </authorList>
    </citation>
    <scope>NUCLEOTIDE SEQUENCE [LARGE SCALE GENOMIC DNA]</scope>
</reference>
<dbReference type="PANTHER" id="PTHR10857">
    <property type="entry name" value="COPINE"/>
    <property type="match status" value="1"/>
</dbReference>
<dbReference type="PANTHER" id="PTHR10857:SF106">
    <property type="entry name" value="C2 DOMAIN-CONTAINING PROTEIN"/>
    <property type="match status" value="1"/>
</dbReference>
<dbReference type="eggNOG" id="KOG1327">
    <property type="taxonomic scope" value="Eukaryota"/>
</dbReference>
<dbReference type="GO" id="GO:0005544">
    <property type="term" value="F:calcium-dependent phospholipid binding"/>
    <property type="evidence" value="ECO:0000318"/>
    <property type="project" value="GO_Central"/>
</dbReference>
<dbReference type="HOGENOM" id="CLU_020452_3_1_1"/>
<dbReference type="Gene3D" id="2.60.40.150">
    <property type="entry name" value="C2 domain"/>
    <property type="match status" value="2"/>
</dbReference>
<dbReference type="Pfam" id="PF07002">
    <property type="entry name" value="Copine"/>
    <property type="match status" value="2"/>
</dbReference>
<keyword evidence="4" id="KW-1185">Reference proteome</keyword>
<evidence type="ECO:0000256" key="1">
    <source>
        <dbReference type="ARBA" id="ARBA00009048"/>
    </source>
</evidence>
<dbReference type="InterPro" id="IPR035892">
    <property type="entry name" value="C2_domain_sf"/>
</dbReference>
<dbReference type="Proteomes" id="UP000001514">
    <property type="component" value="Unassembled WGS sequence"/>
</dbReference>
<proteinExistence type="inferred from homology"/>